<evidence type="ECO:0000313" key="2">
    <source>
        <dbReference type="Proteomes" id="UP001148838"/>
    </source>
</evidence>
<accession>A0ABQ8SAT0</accession>
<protein>
    <submittedName>
        <fullName evidence="1">Uncharacterized protein</fullName>
    </submittedName>
</protein>
<proteinExistence type="predicted"/>
<dbReference type="Proteomes" id="UP001148838">
    <property type="component" value="Unassembled WGS sequence"/>
</dbReference>
<name>A0ABQ8SAT0_PERAM</name>
<comment type="caution">
    <text evidence="1">The sequence shown here is derived from an EMBL/GenBank/DDBJ whole genome shotgun (WGS) entry which is preliminary data.</text>
</comment>
<sequence>MHVRLNFAIQLMFAEEKFIWEDKEVEGTKVQYQHRIACHINPNSSHTPPIDSQLQLTDEMKGMEAQTTTCTAAMIAIEPSSSFVPISLQRDVIVVHRSVVYELKEIMRREYTIVSGSSRWSIDTDVKFWTERFSLMKHGLAFLDILIARIRIFGRQLIPIHCNKRHYMLQKSEFGLPFL</sequence>
<evidence type="ECO:0000313" key="1">
    <source>
        <dbReference type="EMBL" id="KAJ4430940.1"/>
    </source>
</evidence>
<keyword evidence="2" id="KW-1185">Reference proteome</keyword>
<dbReference type="EMBL" id="JAJSOF020000031">
    <property type="protein sequence ID" value="KAJ4430940.1"/>
    <property type="molecule type" value="Genomic_DNA"/>
</dbReference>
<gene>
    <name evidence="1" type="ORF">ANN_19533</name>
</gene>
<organism evidence="1 2">
    <name type="scientific">Periplaneta americana</name>
    <name type="common">American cockroach</name>
    <name type="synonym">Blatta americana</name>
    <dbReference type="NCBI Taxonomy" id="6978"/>
    <lineage>
        <taxon>Eukaryota</taxon>
        <taxon>Metazoa</taxon>
        <taxon>Ecdysozoa</taxon>
        <taxon>Arthropoda</taxon>
        <taxon>Hexapoda</taxon>
        <taxon>Insecta</taxon>
        <taxon>Pterygota</taxon>
        <taxon>Neoptera</taxon>
        <taxon>Polyneoptera</taxon>
        <taxon>Dictyoptera</taxon>
        <taxon>Blattodea</taxon>
        <taxon>Blattoidea</taxon>
        <taxon>Blattidae</taxon>
        <taxon>Blattinae</taxon>
        <taxon>Periplaneta</taxon>
    </lineage>
</organism>
<reference evidence="1 2" key="1">
    <citation type="journal article" date="2022" name="Allergy">
        <title>Genome assembly and annotation of Periplaneta americana reveal a comprehensive cockroach allergen profile.</title>
        <authorList>
            <person name="Wang L."/>
            <person name="Xiong Q."/>
            <person name="Saelim N."/>
            <person name="Wang L."/>
            <person name="Nong W."/>
            <person name="Wan A.T."/>
            <person name="Shi M."/>
            <person name="Liu X."/>
            <person name="Cao Q."/>
            <person name="Hui J.H.L."/>
            <person name="Sookrung N."/>
            <person name="Leung T.F."/>
            <person name="Tungtrongchitr A."/>
            <person name="Tsui S.K.W."/>
        </authorList>
    </citation>
    <scope>NUCLEOTIDE SEQUENCE [LARGE SCALE GENOMIC DNA]</scope>
    <source>
        <strain evidence="1">PWHHKU_190912</strain>
    </source>
</reference>